<feature type="domain" description="Tryptophan synthase beta chain-like PALP" evidence="4">
    <location>
        <begin position="16"/>
        <end position="300"/>
    </location>
</feature>
<evidence type="ECO:0000313" key="5">
    <source>
        <dbReference type="EMBL" id="GCD98572.1"/>
    </source>
</evidence>
<dbReference type="InterPro" id="IPR001926">
    <property type="entry name" value="TrpB-like_PALP"/>
</dbReference>
<keyword evidence="2" id="KW-0663">Pyridoxal phosphate</keyword>
<gene>
    <name evidence="5" type="primary">thrC_2</name>
    <name evidence="5" type="ORF">EHYA_06283</name>
</gene>
<dbReference type="AlphaFoldDB" id="A0A401YVC5"/>
<dbReference type="InterPro" id="IPR036052">
    <property type="entry name" value="TrpB-like_PALP_sf"/>
</dbReference>
<comment type="caution">
    <text evidence="5">The sequence shown here is derived from an EMBL/GenBank/DDBJ whole genome shotgun (WGS) entry which is preliminary data.</text>
</comment>
<dbReference type="PANTHER" id="PTHR48078:SF6">
    <property type="entry name" value="L-THREONINE DEHYDRATASE CATABOLIC TDCB"/>
    <property type="match status" value="1"/>
</dbReference>
<dbReference type="EMBL" id="BIFH01000028">
    <property type="protein sequence ID" value="GCD98572.1"/>
    <property type="molecule type" value="Genomic_DNA"/>
</dbReference>
<dbReference type="GO" id="GO:0006567">
    <property type="term" value="P:L-threonine catabolic process"/>
    <property type="evidence" value="ECO:0007669"/>
    <property type="project" value="TreeGrafter"/>
</dbReference>
<dbReference type="Gene3D" id="3.40.50.1100">
    <property type="match status" value="2"/>
</dbReference>
<dbReference type="GO" id="GO:0003941">
    <property type="term" value="F:L-serine ammonia-lyase activity"/>
    <property type="evidence" value="ECO:0007669"/>
    <property type="project" value="TreeGrafter"/>
</dbReference>
<dbReference type="Proteomes" id="UP000286931">
    <property type="component" value="Unassembled WGS sequence"/>
</dbReference>
<dbReference type="GO" id="GO:0006565">
    <property type="term" value="P:L-serine catabolic process"/>
    <property type="evidence" value="ECO:0007669"/>
    <property type="project" value="TreeGrafter"/>
</dbReference>
<dbReference type="PANTHER" id="PTHR48078">
    <property type="entry name" value="THREONINE DEHYDRATASE, MITOCHONDRIAL-RELATED"/>
    <property type="match status" value="1"/>
</dbReference>
<keyword evidence="3" id="KW-0456">Lyase</keyword>
<evidence type="ECO:0000256" key="1">
    <source>
        <dbReference type="ARBA" id="ARBA00001933"/>
    </source>
</evidence>
<evidence type="ECO:0000313" key="6">
    <source>
        <dbReference type="Proteomes" id="UP000286931"/>
    </source>
</evidence>
<organism evidence="5 6">
    <name type="scientific">Embleya hyalina</name>
    <dbReference type="NCBI Taxonomy" id="516124"/>
    <lineage>
        <taxon>Bacteria</taxon>
        <taxon>Bacillati</taxon>
        <taxon>Actinomycetota</taxon>
        <taxon>Actinomycetes</taxon>
        <taxon>Kitasatosporales</taxon>
        <taxon>Streptomycetaceae</taxon>
        <taxon>Embleya</taxon>
    </lineage>
</organism>
<dbReference type="GO" id="GO:0009097">
    <property type="term" value="P:isoleucine biosynthetic process"/>
    <property type="evidence" value="ECO:0007669"/>
    <property type="project" value="TreeGrafter"/>
</dbReference>
<keyword evidence="6" id="KW-1185">Reference proteome</keyword>
<comment type="cofactor">
    <cofactor evidence="1">
        <name>pyridoxal 5'-phosphate</name>
        <dbReference type="ChEBI" id="CHEBI:597326"/>
    </cofactor>
</comment>
<proteinExistence type="predicted"/>
<dbReference type="RefSeq" id="WP_246127007.1">
    <property type="nucleotide sequence ID" value="NZ_BIFH01000028.1"/>
</dbReference>
<evidence type="ECO:0000256" key="3">
    <source>
        <dbReference type="ARBA" id="ARBA00023239"/>
    </source>
</evidence>
<dbReference type="InterPro" id="IPR050147">
    <property type="entry name" value="Ser/Thr_Dehydratase"/>
</dbReference>
<protein>
    <submittedName>
        <fullName evidence="5">Threonine synthase</fullName>
    </submittedName>
</protein>
<evidence type="ECO:0000259" key="4">
    <source>
        <dbReference type="Pfam" id="PF00291"/>
    </source>
</evidence>
<dbReference type="Pfam" id="PF00291">
    <property type="entry name" value="PALP"/>
    <property type="match status" value="1"/>
</dbReference>
<name>A0A401YVC5_9ACTN</name>
<dbReference type="SUPFAM" id="SSF53686">
    <property type="entry name" value="Tryptophan synthase beta subunit-like PLP-dependent enzymes"/>
    <property type="match status" value="1"/>
</dbReference>
<accession>A0A401YVC5</accession>
<sequence length="303" mass="30582">MLPPISVAPPTDPYLTPLIVADGVLPGVRVLLKDESRYASGSHKEPAARAVVARAVAEGHDRIVVGSCGSYGRAMATACAAAGLRSTVVLPAGWGDGGAAVANAGADIRFVRGGYEDAVDESHRLAVESGALDGNVDGPCTDAILAGHGHVVRVLHRELGGAPAALWIPVGNGTTIVAAHRQARLLAWPVALHAVGSPGNNPIVTSWPGPYRTLSSDEVVTTEHNEPLVNRHALHGPEALTAIAASGGAAHAASDDALLAARAVLARHGVHPTAAGAAGLAGLLAHAETTEVAGDQIVLVTGR</sequence>
<evidence type="ECO:0000256" key="2">
    <source>
        <dbReference type="ARBA" id="ARBA00022898"/>
    </source>
</evidence>
<reference evidence="5 6" key="1">
    <citation type="submission" date="2018-12" db="EMBL/GenBank/DDBJ databases">
        <title>Draft genome sequence of Embleya hyalina NBRC 13850T.</title>
        <authorList>
            <person name="Komaki H."/>
            <person name="Hosoyama A."/>
            <person name="Kimura A."/>
            <person name="Ichikawa N."/>
            <person name="Tamura T."/>
        </authorList>
    </citation>
    <scope>NUCLEOTIDE SEQUENCE [LARGE SCALE GENOMIC DNA]</scope>
    <source>
        <strain evidence="5 6">NBRC 13850</strain>
    </source>
</reference>
<dbReference type="GO" id="GO:0004794">
    <property type="term" value="F:threonine deaminase activity"/>
    <property type="evidence" value="ECO:0007669"/>
    <property type="project" value="TreeGrafter"/>
</dbReference>